<keyword evidence="5 8" id="KW-0464">Manganese</keyword>
<protein>
    <recommendedName>
        <fullName evidence="7 8">Adenine deaminase</fullName>
        <shortName evidence="8">Adenase</shortName>
        <shortName evidence="8">Adenine aminase</shortName>
        <ecNumber evidence="3 8">3.5.4.2</ecNumber>
    </recommendedName>
</protein>
<dbReference type="Proteomes" id="UP000809273">
    <property type="component" value="Unassembled WGS sequence"/>
</dbReference>
<gene>
    <name evidence="8 11" type="primary">ade</name>
    <name evidence="11" type="ORF">JW984_16245</name>
</gene>
<dbReference type="EMBL" id="JAFGIX010000087">
    <property type="protein sequence ID" value="MBN1574747.1"/>
    <property type="molecule type" value="Genomic_DNA"/>
</dbReference>
<dbReference type="GO" id="GO:0006146">
    <property type="term" value="P:adenine catabolic process"/>
    <property type="evidence" value="ECO:0007669"/>
    <property type="project" value="InterPro"/>
</dbReference>
<dbReference type="FunFam" id="3.20.20.140:FF:000016">
    <property type="entry name" value="Adenine deaminase"/>
    <property type="match status" value="1"/>
</dbReference>
<evidence type="ECO:0000256" key="8">
    <source>
        <dbReference type="HAMAP-Rule" id="MF_01518"/>
    </source>
</evidence>
<dbReference type="Gene3D" id="3.20.20.140">
    <property type="entry name" value="Metal-dependent hydrolases"/>
    <property type="match status" value="1"/>
</dbReference>
<evidence type="ECO:0000256" key="2">
    <source>
        <dbReference type="ARBA" id="ARBA00006773"/>
    </source>
</evidence>
<proteinExistence type="inferred from homology"/>
<evidence type="ECO:0000313" key="11">
    <source>
        <dbReference type="EMBL" id="MBN1574747.1"/>
    </source>
</evidence>
<comment type="similarity">
    <text evidence="2 8">Belongs to the metallo-dependent hydrolases superfamily. Adenine deaminase family.</text>
</comment>
<keyword evidence="4 8" id="KW-0378">Hydrolase</keyword>
<reference evidence="11" key="2">
    <citation type="submission" date="2021-01" db="EMBL/GenBank/DDBJ databases">
        <authorList>
            <person name="Hahn C.R."/>
            <person name="Youssef N.H."/>
            <person name="Elshahed M."/>
        </authorList>
    </citation>
    <scope>NUCLEOTIDE SEQUENCE</scope>
    <source>
        <strain evidence="11">Zod_Metabat.24</strain>
    </source>
</reference>
<dbReference type="InterPro" id="IPR026912">
    <property type="entry name" value="Adenine_deam_C"/>
</dbReference>
<dbReference type="SUPFAM" id="SSF51338">
    <property type="entry name" value="Composite domain of metallo-dependent hydrolases"/>
    <property type="match status" value="1"/>
</dbReference>
<dbReference type="AlphaFoldDB" id="A0A9D8KHY7"/>
<dbReference type="InterPro" id="IPR032466">
    <property type="entry name" value="Metal_Hydrolase"/>
</dbReference>
<evidence type="ECO:0000256" key="5">
    <source>
        <dbReference type="ARBA" id="ARBA00023211"/>
    </source>
</evidence>
<dbReference type="EC" id="3.5.4.2" evidence="3 8"/>
<dbReference type="Pfam" id="PF13382">
    <property type="entry name" value="Adenine_deam_C"/>
    <property type="match status" value="1"/>
</dbReference>
<comment type="cofactor">
    <cofactor evidence="1 8">
        <name>Mn(2+)</name>
        <dbReference type="ChEBI" id="CHEBI:29035"/>
    </cofactor>
</comment>
<feature type="domain" description="Amidohydrolase-related" evidence="9">
    <location>
        <begin position="72"/>
        <end position="355"/>
    </location>
</feature>
<feature type="domain" description="Adenine deaminase C-terminal" evidence="10">
    <location>
        <begin position="404"/>
        <end position="572"/>
    </location>
</feature>
<dbReference type="PANTHER" id="PTHR11113">
    <property type="entry name" value="N-ACETYLGLUCOSAMINE-6-PHOSPHATE DEACETYLASE"/>
    <property type="match status" value="1"/>
</dbReference>
<evidence type="ECO:0000256" key="6">
    <source>
        <dbReference type="ARBA" id="ARBA00047720"/>
    </source>
</evidence>
<dbReference type="HAMAP" id="MF_01518">
    <property type="entry name" value="Adenine_deamin"/>
    <property type="match status" value="1"/>
</dbReference>
<dbReference type="Pfam" id="PF01979">
    <property type="entry name" value="Amidohydro_1"/>
    <property type="match status" value="1"/>
</dbReference>
<dbReference type="CDD" id="cd01295">
    <property type="entry name" value="AdeC"/>
    <property type="match status" value="1"/>
</dbReference>
<evidence type="ECO:0000259" key="10">
    <source>
        <dbReference type="Pfam" id="PF13382"/>
    </source>
</evidence>
<dbReference type="InterPro" id="IPR011059">
    <property type="entry name" value="Metal-dep_hydrolase_composite"/>
</dbReference>
<evidence type="ECO:0000256" key="3">
    <source>
        <dbReference type="ARBA" id="ARBA00012782"/>
    </source>
</evidence>
<dbReference type="GO" id="GO:0000034">
    <property type="term" value="F:adenine deaminase activity"/>
    <property type="evidence" value="ECO:0007669"/>
    <property type="project" value="UniProtKB-UniRule"/>
</dbReference>
<reference evidence="11" key="1">
    <citation type="journal article" date="2021" name="Environ. Microbiol.">
        <title>Genomic characterization of three novel Desulfobacterota classes expand the metabolic and phylogenetic diversity of the phylum.</title>
        <authorList>
            <person name="Murphy C.L."/>
            <person name="Biggerstaff J."/>
            <person name="Eichhorn A."/>
            <person name="Ewing E."/>
            <person name="Shahan R."/>
            <person name="Soriano D."/>
            <person name="Stewart S."/>
            <person name="VanMol K."/>
            <person name="Walker R."/>
            <person name="Walters P."/>
            <person name="Elshahed M.S."/>
            <person name="Youssef N.H."/>
        </authorList>
    </citation>
    <scope>NUCLEOTIDE SEQUENCE</scope>
    <source>
        <strain evidence="11">Zod_Metabat.24</strain>
    </source>
</reference>
<comment type="catalytic activity">
    <reaction evidence="6 8">
        <text>adenine + H2O + H(+) = hypoxanthine + NH4(+)</text>
        <dbReference type="Rhea" id="RHEA:23688"/>
        <dbReference type="ChEBI" id="CHEBI:15377"/>
        <dbReference type="ChEBI" id="CHEBI:15378"/>
        <dbReference type="ChEBI" id="CHEBI:16708"/>
        <dbReference type="ChEBI" id="CHEBI:17368"/>
        <dbReference type="ChEBI" id="CHEBI:28938"/>
        <dbReference type="EC" id="3.5.4.2"/>
    </reaction>
</comment>
<dbReference type="Gene3D" id="2.30.40.10">
    <property type="entry name" value="Urease, subunit C, domain 1"/>
    <property type="match status" value="1"/>
</dbReference>
<sequence length="578" mass="63210">MYIVKLKETIEAARGARPLDLMLKGGSVVNIVTGEVEKKDILIYRDRIVGVVDGSESKGYSAKEVIDVSGMYLTPGFIESHVHIESSMVTPSEFARGVLPRGTTTVIADPHEIANVMGTEGILFMAKDAAKTPMDIYFSLPSCVPATEMETSGARLTSKELESLIDEPWVIGLGEVMNFPGVINGEEELLKKIKLAKEAGKAVDGHAPLVSGRDLTAYLAAGIGSDHESSRYEEGKEKLEKGMFLMIREGSHAKNLEDLLPLINEKNFQSATFVADDIDPNDIINRGHIDYFLKKAVSLGLDPTIAVRMVTLSPASYFGLSEIGILAPSKRADIIVLENLKDFNVKMVFKNGRLVADEKGAIFEREEQHYDTASTMNVSLVGVESIRVPWEEGEARVIKIAENQIITDEIHLKLKAEDGFAVSDIERDILKVAVFERHRGTGNIGLGFVNGFGLKEGAIASSIGHDSHNIISVGVADDDIYLAVRRIVELKGGQVIVKGGRVVSELQLEVAGLMSHLPLIEVDKRIEKNLEESKNVGCAIDTPFMMLSFLPLPVIPKLKITDKGLFDVTEFKIVPLYL</sequence>
<evidence type="ECO:0000256" key="1">
    <source>
        <dbReference type="ARBA" id="ARBA00001936"/>
    </source>
</evidence>
<evidence type="ECO:0000313" key="12">
    <source>
        <dbReference type="Proteomes" id="UP000809273"/>
    </source>
</evidence>
<dbReference type="PANTHER" id="PTHR11113:SF2">
    <property type="entry name" value="ADENINE DEAMINASE"/>
    <property type="match status" value="1"/>
</dbReference>
<dbReference type="SUPFAM" id="SSF51556">
    <property type="entry name" value="Metallo-dependent hydrolases"/>
    <property type="match status" value="1"/>
</dbReference>
<organism evidence="11 12">
    <name type="scientific">Candidatus Zymogenus saltonus</name>
    <dbReference type="NCBI Taxonomy" id="2844893"/>
    <lineage>
        <taxon>Bacteria</taxon>
        <taxon>Deltaproteobacteria</taxon>
        <taxon>Candidatus Zymogenia</taxon>
        <taxon>Candidatus Zymogeniales</taxon>
        <taxon>Candidatus Zymogenaceae</taxon>
        <taxon>Candidatus Zymogenus</taxon>
    </lineage>
</organism>
<comment type="caution">
    <text evidence="11">The sequence shown here is derived from an EMBL/GenBank/DDBJ whole genome shotgun (WGS) entry which is preliminary data.</text>
</comment>
<evidence type="ECO:0000256" key="4">
    <source>
        <dbReference type="ARBA" id="ARBA00022801"/>
    </source>
</evidence>
<dbReference type="InterPro" id="IPR006680">
    <property type="entry name" value="Amidohydro-rel"/>
</dbReference>
<evidence type="ECO:0000259" key="9">
    <source>
        <dbReference type="Pfam" id="PF01979"/>
    </source>
</evidence>
<evidence type="ECO:0000256" key="7">
    <source>
        <dbReference type="ARBA" id="ARBA00069718"/>
    </source>
</evidence>
<name>A0A9D8KHY7_9DELT</name>
<accession>A0A9D8KHY7</accession>
<dbReference type="NCBIfam" id="TIGR01178">
    <property type="entry name" value="ade"/>
    <property type="match status" value="1"/>
</dbReference>
<dbReference type="InterPro" id="IPR006679">
    <property type="entry name" value="Adenine_deam"/>
</dbReference>